<evidence type="ECO:0000313" key="5">
    <source>
        <dbReference type="Proteomes" id="UP001216638"/>
    </source>
</evidence>
<reference evidence="4" key="1">
    <citation type="submission" date="2023-03" db="EMBL/GenBank/DDBJ databases">
        <title>Mating type loci evolution in Malassezia.</title>
        <authorList>
            <person name="Coelho M.A."/>
        </authorList>
    </citation>
    <scope>NUCLEOTIDE SEQUENCE</scope>
    <source>
        <strain evidence="4">CBS 14135</strain>
    </source>
</reference>
<evidence type="ECO:0000256" key="2">
    <source>
        <dbReference type="ARBA" id="ARBA00022603"/>
    </source>
</evidence>
<dbReference type="EMBL" id="CP119953">
    <property type="protein sequence ID" value="WFC96375.1"/>
    <property type="molecule type" value="Genomic_DNA"/>
</dbReference>
<dbReference type="GO" id="GO:0032259">
    <property type="term" value="P:methylation"/>
    <property type="evidence" value="ECO:0007669"/>
    <property type="project" value="UniProtKB-KW"/>
</dbReference>
<protein>
    <recommendedName>
        <fullName evidence="6">Methyltransferase domain-containing protein</fullName>
    </recommendedName>
</protein>
<keyword evidence="2" id="KW-0489">Methyltransferase</keyword>
<dbReference type="Gene3D" id="3.40.50.150">
    <property type="entry name" value="Vaccinia Virus protein VP39"/>
    <property type="match status" value="1"/>
</dbReference>
<keyword evidence="3" id="KW-0808">Transferase</keyword>
<dbReference type="PANTHER" id="PTHR12176:SF80">
    <property type="entry name" value="EEF1A LYSINE METHYLTRANSFERASE 4"/>
    <property type="match status" value="1"/>
</dbReference>
<evidence type="ECO:0000256" key="3">
    <source>
        <dbReference type="ARBA" id="ARBA00022679"/>
    </source>
</evidence>
<dbReference type="Proteomes" id="UP001216638">
    <property type="component" value="Chromosome 3"/>
</dbReference>
<dbReference type="InterPro" id="IPR051419">
    <property type="entry name" value="Lys/N-term_MeTrsfase_sf"/>
</dbReference>
<name>A0AAF0IQQ2_9BASI</name>
<comment type="similarity">
    <text evidence="1">Belongs to the methyltransferase superfamily.</text>
</comment>
<organism evidence="4 5">
    <name type="scientific">Malassezia brasiliensis</name>
    <dbReference type="NCBI Taxonomy" id="1821822"/>
    <lineage>
        <taxon>Eukaryota</taxon>
        <taxon>Fungi</taxon>
        <taxon>Dikarya</taxon>
        <taxon>Basidiomycota</taxon>
        <taxon>Ustilaginomycotina</taxon>
        <taxon>Malasseziomycetes</taxon>
        <taxon>Malasseziales</taxon>
        <taxon>Malasseziaceae</taxon>
        <taxon>Malassezia</taxon>
    </lineage>
</organism>
<dbReference type="PANTHER" id="PTHR12176">
    <property type="entry name" value="SAM-DEPENDENT METHYLTRANSFERASE SUPERFAMILY PROTEIN"/>
    <property type="match status" value="1"/>
</dbReference>
<accession>A0AAF0IQQ2</accession>
<dbReference type="GO" id="GO:0008168">
    <property type="term" value="F:methyltransferase activity"/>
    <property type="evidence" value="ECO:0007669"/>
    <property type="project" value="UniProtKB-KW"/>
</dbReference>
<evidence type="ECO:0000256" key="1">
    <source>
        <dbReference type="ARBA" id="ARBA00008361"/>
    </source>
</evidence>
<sequence>MEPKNADFQTVEYWDRRYADEAFDSDFDWFRKYSDIVDIIHELIPDRTSRILMLGCGNSTLSADMYKDGYTNIVNLDYSKVLIEKMQARYPELVWKVMDIRELREHSEELGGLGSWDVILDKGTMDALMAENASVWSPSEQVLDNVAREIDGVLALLKPNTGLFLYFTFGQPHFRLPHMQRAEWTLSKRELGDMFHYYLYIGRKH</sequence>
<proteinExistence type="inferred from homology"/>
<dbReference type="AlphaFoldDB" id="A0AAF0IQQ2"/>
<keyword evidence="5" id="KW-1185">Reference proteome</keyword>
<dbReference type="SUPFAM" id="SSF53335">
    <property type="entry name" value="S-adenosyl-L-methionine-dependent methyltransferases"/>
    <property type="match status" value="1"/>
</dbReference>
<evidence type="ECO:0008006" key="6">
    <source>
        <dbReference type="Google" id="ProtNLM"/>
    </source>
</evidence>
<dbReference type="CDD" id="cd02440">
    <property type="entry name" value="AdoMet_MTases"/>
    <property type="match status" value="1"/>
</dbReference>
<dbReference type="InterPro" id="IPR029063">
    <property type="entry name" value="SAM-dependent_MTases_sf"/>
</dbReference>
<evidence type="ECO:0000313" key="4">
    <source>
        <dbReference type="EMBL" id="WFC96375.1"/>
    </source>
</evidence>
<gene>
    <name evidence="4" type="ORF">MBRA1_003032</name>
</gene>